<dbReference type="EMBL" id="JACHHH010000008">
    <property type="protein sequence ID" value="MBB6041726.1"/>
    <property type="molecule type" value="Genomic_DNA"/>
</dbReference>
<proteinExistence type="predicted"/>
<dbReference type="RefSeq" id="WP_183684302.1">
    <property type="nucleotide sequence ID" value="NZ_JACHHH010000008.1"/>
</dbReference>
<dbReference type="AlphaFoldDB" id="A0A7W9SH71"/>
<name>A0A7W9SH71_9FIRM</name>
<evidence type="ECO:0000313" key="2">
    <source>
        <dbReference type="EMBL" id="MBB6041726.1"/>
    </source>
</evidence>
<dbReference type="Proteomes" id="UP000522163">
    <property type="component" value="Unassembled WGS sequence"/>
</dbReference>
<organism evidence="2 3">
    <name type="scientific">Oribacterium sinus</name>
    <dbReference type="NCBI Taxonomy" id="237576"/>
    <lineage>
        <taxon>Bacteria</taxon>
        <taxon>Bacillati</taxon>
        <taxon>Bacillota</taxon>
        <taxon>Clostridia</taxon>
        <taxon>Lachnospirales</taxon>
        <taxon>Lachnospiraceae</taxon>
        <taxon>Oribacterium</taxon>
    </lineage>
</organism>
<evidence type="ECO:0000313" key="3">
    <source>
        <dbReference type="Proteomes" id="UP000522163"/>
    </source>
</evidence>
<feature type="compositionally biased region" description="Acidic residues" evidence="1">
    <location>
        <begin position="273"/>
        <end position="284"/>
    </location>
</feature>
<evidence type="ECO:0008006" key="4">
    <source>
        <dbReference type="Google" id="ProtNLM"/>
    </source>
</evidence>
<feature type="region of interest" description="Disordered" evidence="1">
    <location>
        <begin position="265"/>
        <end position="285"/>
    </location>
</feature>
<comment type="caution">
    <text evidence="2">The sequence shown here is derived from an EMBL/GenBank/DDBJ whole genome shotgun (WGS) entry which is preliminary data.</text>
</comment>
<accession>A0A7W9SH71</accession>
<gene>
    <name evidence="2" type="ORF">HNQ46_001716</name>
</gene>
<protein>
    <recommendedName>
        <fullName evidence="4">Helix-turn-helix domain-containing protein</fullName>
    </recommendedName>
</protein>
<sequence>MEQEISTIKAEFITKLEIEGINFQGYGIIPKAVMLDPDLTLEAKAIYAYFCSYAGAGNSSFPGRDKILDDLNVSTGAYYRHLKLLRDLEYLKIIQNRKGAYFKNTYILPQRLERYEIIRPIANTSLYVEKNFVQHEKYSMKAFGYGMIPKAVMKDPRLTLKAKGIYAYFCSYAGAGDFISKYRDQMLRHLGIGKDSYYKHLDLLKEYRYIQSELYKKEGNYYAKTCFILCEFPKSNVNKPFSPCINFPDTANNLDNEQDVFPNSSCAKFQSPENEDTGIEDTEISDNKSNSFKNNSFKNNCSVSLNTEKMGSTSHFENNWTDGRNNLQKDKLQNIDWKNEVIKNNGIPYYFATQPDLLQIVIKNFLNYEQRIELLKDPIEKECLSLITDMIVNLCLADEFRPVKVRRINYAKFIDALNRTYDKTFQSLQLEDVAENVLKRICKKIENDEIKSPTLYIASSLYDELLSDNFRLHANLRKDFGI</sequence>
<dbReference type="Pfam" id="PF13730">
    <property type="entry name" value="HTH_36"/>
    <property type="match status" value="1"/>
</dbReference>
<evidence type="ECO:0000256" key="1">
    <source>
        <dbReference type="SAM" id="MobiDB-lite"/>
    </source>
</evidence>
<dbReference type="GeneID" id="85015250"/>
<reference evidence="2 3" key="1">
    <citation type="submission" date="2020-08" db="EMBL/GenBank/DDBJ databases">
        <title>Genomic Encyclopedia of Type Strains, Phase IV (KMG-IV): sequencing the most valuable type-strain genomes for metagenomic binning, comparative biology and taxonomic classification.</title>
        <authorList>
            <person name="Goeker M."/>
        </authorList>
    </citation>
    <scope>NUCLEOTIDE SEQUENCE [LARGE SCALE GENOMIC DNA]</scope>
    <source>
        <strain evidence="2 3">DSM 17245</strain>
    </source>
</reference>